<evidence type="ECO:0000256" key="1">
    <source>
        <dbReference type="SAM" id="Phobius"/>
    </source>
</evidence>
<feature type="chain" id="PRO_5010886115" evidence="2">
    <location>
        <begin position="25"/>
        <end position="384"/>
    </location>
</feature>
<feature type="transmembrane region" description="Helical" evidence="1">
    <location>
        <begin position="268"/>
        <end position="288"/>
    </location>
</feature>
<accession>A0A1X6MZL5</accession>
<evidence type="ECO:0000313" key="3">
    <source>
        <dbReference type="EMBL" id="OSX61795.1"/>
    </source>
</evidence>
<keyword evidence="2" id="KW-0732">Signal</keyword>
<keyword evidence="1" id="KW-1133">Transmembrane helix</keyword>
<keyword evidence="1" id="KW-0812">Transmembrane</keyword>
<feature type="transmembrane region" description="Helical" evidence="1">
    <location>
        <begin position="214"/>
        <end position="236"/>
    </location>
</feature>
<keyword evidence="1" id="KW-0472">Membrane</keyword>
<feature type="transmembrane region" description="Helical" evidence="1">
    <location>
        <begin position="190"/>
        <end position="207"/>
    </location>
</feature>
<dbReference type="EMBL" id="KZ110598">
    <property type="protein sequence ID" value="OSX61795.1"/>
    <property type="molecule type" value="Genomic_DNA"/>
</dbReference>
<reference evidence="3 4" key="1">
    <citation type="submission" date="2017-04" db="EMBL/GenBank/DDBJ databases">
        <title>Genome Sequence of the Model Brown-Rot Fungus Postia placenta SB12.</title>
        <authorList>
            <consortium name="DOE Joint Genome Institute"/>
            <person name="Gaskell J."/>
            <person name="Kersten P."/>
            <person name="Larrondo L.F."/>
            <person name="Canessa P."/>
            <person name="Martinez D."/>
            <person name="Hibbett D."/>
            <person name="Schmoll M."/>
            <person name="Kubicek C.P."/>
            <person name="Martinez A.T."/>
            <person name="Yadav J."/>
            <person name="Master E."/>
            <person name="Magnuson J.K."/>
            <person name="James T."/>
            <person name="Yaver D."/>
            <person name="Berka R."/>
            <person name="Labutti K."/>
            <person name="Lipzen A."/>
            <person name="Aerts A."/>
            <person name="Barry K."/>
            <person name="Henrissat B."/>
            <person name="Blanchette R."/>
            <person name="Grigoriev I."/>
            <person name="Cullen D."/>
        </authorList>
    </citation>
    <scope>NUCLEOTIDE SEQUENCE [LARGE SCALE GENOMIC DNA]</scope>
    <source>
        <strain evidence="3 4">MAD-698-R-SB12</strain>
    </source>
</reference>
<dbReference type="Proteomes" id="UP000194127">
    <property type="component" value="Unassembled WGS sequence"/>
</dbReference>
<name>A0A1X6MZL5_9APHY</name>
<feature type="signal peptide" evidence="2">
    <location>
        <begin position="1"/>
        <end position="24"/>
    </location>
</feature>
<feature type="transmembrane region" description="Helical" evidence="1">
    <location>
        <begin position="158"/>
        <end position="178"/>
    </location>
</feature>
<proteinExistence type="predicted"/>
<organism evidence="3 4">
    <name type="scientific">Postia placenta MAD-698-R-SB12</name>
    <dbReference type="NCBI Taxonomy" id="670580"/>
    <lineage>
        <taxon>Eukaryota</taxon>
        <taxon>Fungi</taxon>
        <taxon>Dikarya</taxon>
        <taxon>Basidiomycota</taxon>
        <taxon>Agaricomycotina</taxon>
        <taxon>Agaricomycetes</taxon>
        <taxon>Polyporales</taxon>
        <taxon>Adustoporiaceae</taxon>
        <taxon>Rhodonia</taxon>
    </lineage>
</organism>
<keyword evidence="4" id="KW-1185">Reference proteome</keyword>
<gene>
    <name evidence="3" type="ORF">POSPLADRAFT_1047055</name>
</gene>
<dbReference type="OrthoDB" id="3359595at2759"/>
<sequence length="384" mass="41808">MAAAARLLHSLPWLFLAISESARGSPVLTPPLHTLSARGLQVNNYNNGTIKVIDPSSGASIAQGSVSDGSGTNFSATAIIWLVYCFAIGASLAFTGIKFPRVTNGAAIGITATACVWAAMINTESSKSLHDLVLTLVPVCLFVPGFIFGLFPYGRLSGVILITIASGFSWGARICLFRSDLLVREVYGDWLIGTAFALMNVVLVPYYERIAVNAMKAIASASVGTFFIGLGVDLIINKQAGMSFGLRLLCDRNKAHYLDLVYKGWKPGTSTIIILAVTLGVVPLLAYAQHRAFPQSYIVPERDINEQYKTRPLPRPAKSGEEKAQPAIAVQEVCRTHSFYRDSVLRDSMYRDSTYRDSMYKDPSIYTVTPPVTRPQSQVMESYS</sequence>
<evidence type="ECO:0000256" key="2">
    <source>
        <dbReference type="SAM" id="SignalP"/>
    </source>
</evidence>
<feature type="transmembrane region" description="Helical" evidence="1">
    <location>
        <begin position="132"/>
        <end position="151"/>
    </location>
</feature>
<evidence type="ECO:0000313" key="4">
    <source>
        <dbReference type="Proteomes" id="UP000194127"/>
    </source>
</evidence>
<feature type="transmembrane region" description="Helical" evidence="1">
    <location>
        <begin position="102"/>
        <end position="120"/>
    </location>
</feature>
<dbReference type="RefSeq" id="XP_024338589.1">
    <property type="nucleotide sequence ID" value="XM_024479192.1"/>
</dbReference>
<dbReference type="GeneID" id="36324142"/>
<feature type="transmembrane region" description="Helical" evidence="1">
    <location>
        <begin position="74"/>
        <end position="95"/>
    </location>
</feature>
<protein>
    <submittedName>
        <fullName evidence="3">Uncharacterized protein</fullName>
    </submittedName>
</protein>
<dbReference type="AlphaFoldDB" id="A0A1X6MZL5"/>